<feature type="compositionally biased region" description="Gly residues" evidence="1">
    <location>
        <begin position="562"/>
        <end position="571"/>
    </location>
</feature>
<feature type="compositionally biased region" description="Polar residues" evidence="1">
    <location>
        <begin position="660"/>
        <end position="670"/>
    </location>
</feature>
<dbReference type="InParanoid" id="B0WEI1"/>
<dbReference type="AlphaFoldDB" id="B0WEI1"/>
<reference evidence="3" key="2">
    <citation type="submission" date="2021-02" db="UniProtKB">
        <authorList>
            <consortium name="EnsemblMetazoa"/>
        </authorList>
    </citation>
    <scope>IDENTIFICATION</scope>
    <source>
        <strain evidence="3">JHB</strain>
    </source>
</reference>
<feature type="compositionally biased region" description="Low complexity" evidence="1">
    <location>
        <begin position="328"/>
        <end position="337"/>
    </location>
</feature>
<gene>
    <name evidence="3" type="primary">6037181</name>
    <name evidence="2" type="ORF">CpipJ_CPIJ005453</name>
</gene>
<feature type="compositionally biased region" description="Low complexity" evidence="1">
    <location>
        <begin position="671"/>
        <end position="680"/>
    </location>
</feature>
<evidence type="ECO:0000256" key="1">
    <source>
        <dbReference type="SAM" id="MobiDB-lite"/>
    </source>
</evidence>
<dbReference type="OMA" id="KLNTRYL"/>
<dbReference type="eggNOG" id="KOG3544">
    <property type="taxonomic scope" value="Eukaryota"/>
</dbReference>
<dbReference type="VEuPathDB" id="VectorBase:CQUJHB005452"/>
<dbReference type="OrthoDB" id="7791530at2759"/>
<accession>B0WEI1</accession>
<protein>
    <submittedName>
        <fullName evidence="2 3">Uncharacterized protein</fullName>
    </submittedName>
</protein>
<feature type="compositionally biased region" description="Polar residues" evidence="1">
    <location>
        <begin position="608"/>
        <end position="642"/>
    </location>
</feature>
<feature type="compositionally biased region" description="Gly residues" evidence="1">
    <location>
        <begin position="362"/>
        <end position="372"/>
    </location>
</feature>
<proteinExistence type="predicted"/>
<evidence type="ECO:0000313" key="3">
    <source>
        <dbReference type="EnsemblMetazoa" id="CPIJ005453-PA"/>
    </source>
</evidence>
<dbReference type="Proteomes" id="UP000002320">
    <property type="component" value="Unassembled WGS sequence"/>
</dbReference>
<keyword evidence="4" id="KW-1185">Reference proteome</keyword>
<feature type="compositionally biased region" description="Gly residues" evidence="1">
    <location>
        <begin position="246"/>
        <end position="285"/>
    </location>
</feature>
<feature type="region of interest" description="Disordered" evidence="1">
    <location>
        <begin position="817"/>
        <end position="844"/>
    </location>
</feature>
<dbReference type="STRING" id="7176.B0WEI1"/>
<reference evidence="2" key="1">
    <citation type="submission" date="2007-03" db="EMBL/GenBank/DDBJ databases">
        <title>Annotation of Culex pipiens quinquefasciatus.</title>
        <authorList>
            <consortium name="The Broad Institute Genome Sequencing Platform"/>
            <person name="Atkinson P.W."/>
            <person name="Hemingway J."/>
            <person name="Christensen B.M."/>
            <person name="Higgs S."/>
            <person name="Kodira C."/>
            <person name="Hannick L."/>
            <person name="Megy K."/>
            <person name="O'Leary S."/>
            <person name="Pearson M."/>
            <person name="Haas B.J."/>
            <person name="Mauceli E."/>
            <person name="Wortman J.R."/>
            <person name="Lee N.H."/>
            <person name="Guigo R."/>
            <person name="Stanke M."/>
            <person name="Alvarado L."/>
            <person name="Amedeo P."/>
            <person name="Antoine C.H."/>
            <person name="Arensburger P."/>
            <person name="Bidwell S.L."/>
            <person name="Crawford M."/>
            <person name="Camaro F."/>
            <person name="Devon K."/>
            <person name="Engels R."/>
            <person name="Hammond M."/>
            <person name="Howarth C."/>
            <person name="Koehrsen M."/>
            <person name="Lawson D."/>
            <person name="Montgomery P."/>
            <person name="Nene V."/>
            <person name="Nusbaum C."/>
            <person name="Puiu D."/>
            <person name="Romero-Severson J."/>
            <person name="Severson D.W."/>
            <person name="Shumway M."/>
            <person name="Sisk P."/>
            <person name="Stolte C."/>
            <person name="Zeng Q."/>
            <person name="Eisenstadt E."/>
            <person name="Fraser-Liggett C."/>
            <person name="Strausberg R."/>
            <person name="Galagan J."/>
            <person name="Birren B."/>
            <person name="Collins F.H."/>
        </authorList>
    </citation>
    <scope>NUCLEOTIDE SEQUENCE [LARGE SCALE GENOMIC DNA]</scope>
    <source>
        <strain evidence="2">JHB</strain>
    </source>
</reference>
<name>B0WEI1_CULQU</name>
<feature type="compositionally biased region" description="Polar residues" evidence="1">
    <location>
        <begin position="702"/>
        <end position="715"/>
    </location>
</feature>
<feature type="region of interest" description="Disordered" evidence="1">
    <location>
        <begin position="242"/>
        <end position="285"/>
    </location>
</feature>
<dbReference type="EnsemblMetazoa" id="CPIJ005453-RA">
    <property type="protein sequence ID" value="CPIJ005453-PA"/>
    <property type="gene ID" value="CPIJ005453"/>
</dbReference>
<feature type="compositionally biased region" description="Gly residues" evidence="1">
    <location>
        <begin position="338"/>
        <end position="355"/>
    </location>
</feature>
<feature type="region of interest" description="Disordered" evidence="1">
    <location>
        <begin position="531"/>
        <end position="757"/>
    </location>
</feature>
<dbReference type="HOGENOM" id="CLU_285793_0_0_1"/>
<organism>
    <name type="scientific">Culex quinquefasciatus</name>
    <name type="common">Southern house mosquito</name>
    <name type="synonym">Culex pungens</name>
    <dbReference type="NCBI Taxonomy" id="7176"/>
    <lineage>
        <taxon>Eukaryota</taxon>
        <taxon>Metazoa</taxon>
        <taxon>Ecdysozoa</taxon>
        <taxon>Arthropoda</taxon>
        <taxon>Hexapoda</taxon>
        <taxon>Insecta</taxon>
        <taxon>Pterygota</taxon>
        <taxon>Neoptera</taxon>
        <taxon>Endopterygota</taxon>
        <taxon>Diptera</taxon>
        <taxon>Nematocera</taxon>
        <taxon>Culicoidea</taxon>
        <taxon>Culicidae</taxon>
        <taxon>Culicinae</taxon>
        <taxon>Culicini</taxon>
        <taxon>Culex</taxon>
        <taxon>Culex</taxon>
    </lineage>
</organism>
<dbReference type="KEGG" id="cqu:CpipJ_CPIJ005453"/>
<sequence length="1083" mass="110389">MADNLSIIRSPFWSVPEVLIKLCTTCPFLGTLPVVMRNRVMPQRDRDNFTQERVQSTQELLSEPVLDQVLPLVQGNGHLVSNPEVVNTQWVQESEQVVELVLLLVQDNGRPDNILEELLSTPGEQEQLVDNIREQEPPVNFREVPHISLEVVYLGIIILERVQGSIPLELVNILEQAALAADQEFLALAALVNTEDNRAEESVNILVRESLEVQDINTNREHLGSIPQGPVNIPEVVEQELEQEQGGVGTGSGLQGGAGTGLGQQGGGVGQYPGTGVSGGPGYPGTVGAGQYPGVGGLPGTSGQYPGGQYPGTGAGGVPGYSGYPGTSGAGHYPGTSGTPGAGTGPGTGGIGQHGGQLSTGTGAGVGHQGSGVGQYPGTGATGGYPYPGTTGQYPGTSGIPGAGTGQYYPGGTGVGGLPGGVGQHGGQLSTGAGTGLGQQGGGVGQYPGTGVGGGPGYPYHHGTSGQYPGGQYPGTGAAGGPGYTGYPGTPGAGQYPGTSGMPGVGGGGTGAGQAGVGGAGIGQTGGVGTGGVGIGQQAGYRPGQRPSSVDQYPSTIPQGGVAQGGQGGGDAANVQLIGDDDDSFSQAETSVKNGEAMASAQGRKNGGTAQTQVSGTYTATGSFSASAQTSDSDRSAQSQVSGGKDGALSSAQGTGGIGKSQSQVQVNSKTGGTSATSQSGGLGHESQSEVVANEKGGLADAQSSGPGQTSSQAQIGFRPQGEDNGQVNIFNGGGQASAQSGAHTGQSQSQISGNFNFGISYHGAAQAASGNKEQVSRYREKGKQLFQSIGLFGKTNNGASVRRESDVVDPQGLRLRTSQQSAVSDFQSLIPKPNEEPEYEEEDEEYEEDDYETTDAIPVGAKAKPFKPPSDDEEKKTTIVELPPPTLPALVTTVRPNRNYNINNGNGKTFSQNAPTQKQTAVVSNLDKYKVVQTQNGKTTVHDAATEAIPTGFSDIHGQQTTVLQQELSTPGATVEVPSTTPKLNTRYLPSKHLDANGNRIPAGGSTGKHQPNPDSYISVTKQVTGIDENSKVPAIPGKNYESTYYTKSSTCGYFTFSCNIVYGENGRSKICRPKPPTNGKC</sequence>
<feature type="region of interest" description="Disordered" evidence="1">
    <location>
        <begin position="328"/>
        <end position="372"/>
    </location>
</feature>
<dbReference type="VEuPathDB" id="VectorBase:CPIJ005453"/>
<feature type="compositionally biased region" description="Polar residues" evidence="1">
    <location>
        <begin position="546"/>
        <end position="558"/>
    </location>
</feature>
<evidence type="ECO:0000313" key="4">
    <source>
        <dbReference type="Proteomes" id="UP000002320"/>
    </source>
</evidence>
<dbReference type="EMBL" id="DS231909">
    <property type="protein sequence ID" value="EDS45641.1"/>
    <property type="molecule type" value="Genomic_DNA"/>
</dbReference>
<evidence type="ECO:0000313" key="2">
    <source>
        <dbReference type="EMBL" id="EDS45641.1"/>
    </source>
</evidence>
<feature type="compositionally biased region" description="Low complexity" evidence="1">
    <location>
        <begin position="737"/>
        <end position="751"/>
    </location>
</feature>
<feature type="compositionally biased region" description="Polar residues" evidence="1">
    <location>
        <begin position="817"/>
        <end position="828"/>
    </location>
</feature>